<keyword evidence="4" id="KW-1185">Reference proteome</keyword>
<organism evidence="3 4">
    <name type="scientific">Caballeronia hypogeia</name>
    <dbReference type="NCBI Taxonomy" id="1777140"/>
    <lineage>
        <taxon>Bacteria</taxon>
        <taxon>Pseudomonadati</taxon>
        <taxon>Pseudomonadota</taxon>
        <taxon>Betaproteobacteria</taxon>
        <taxon>Burkholderiales</taxon>
        <taxon>Burkholderiaceae</taxon>
        <taxon>Caballeronia</taxon>
    </lineage>
</organism>
<dbReference type="RefSeq" id="WP_061170119.1">
    <property type="nucleotide sequence ID" value="NZ_FCOA02000020.1"/>
</dbReference>
<dbReference type="EMBL" id="FCOA02000020">
    <property type="protein sequence ID" value="SAK79277.1"/>
    <property type="molecule type" value="Genomic_DNA"/>
</dbReference>
<evidence type="ECO:0000256" key="2">
    <source>
        <dbReference type="SAM" id="SignalP"/>
    </source>
</evidence>
<keyword evidence="2" id="KW-0732">Signal</keyword>
<protein>
    <recommendedName>
        <fullName evidence="5">Lipoprotein</fullName>
    </recommendedName>
</protein>
<evidence type="ECO:0000313" key="3">
    <source>
        <dbReference type="EMBL" id="SAK79277.1"/>
    </source>
</evidence>
<proteinExistence type="predicted"/>
<feature type="signal peptide" evidence="2">
    <location>
        <begin position="1"/>
        <end position="19"/>
    </location>
</feature>
<feature type="chain" id="PRO_5007622742" description="Lipoprotein" evidence="2">
    <location>
        <begin position="20"/>
        <end position="195"/>
    </location>
</feature>
<evidence type="ECO:0000256" key="1">
    <source>
        <dbReference type="SAM" id="MobiDB-lite"/>
    </source>
</evidence>
<evidence type="ECO:0000313" key="4">
    <source>
        <dbReference type="Proteomes" id="UP000054851"/>
    </source>
</evidence>
<sequence>MKKLIVVLFIIGVAASAHASEYGCKVLLCLANPASNGGPKGVSDCVPPIDQLYHDLGRGRPFPKCDQADGNDGSSYAREVYDAYDPCPAPLQPAVRGSVAVQGHQRSGDNAPGSWGGDGSFEQTGQPQVSEIQNDYAYSTGARACVGKQLGSYTTGTYDNAYTVNVFDKVLWQPAQNPRAIDVFVDRTWQQRVRY</sequence>
<feature type="region of interest" description="Disordered" evidence="1">
    <location>
        <begin position="98"/>
        <end position="125"/>
    </location>
</feature>
<name>A0A158CCN3_9BURK</name>
<dbReference type="AlphaFoldDB" id="A0A158CCN3"/>
<reference evidence="3" key="1">
    <citation type="submission" date="2016-01" db="EMBL/GenBank/DDBJ databases">
        <authorList>
            <person name="Peeters C."/>
        </authorList>
    </citation>
    <scope>NUCLEOTIDE SEQUENCE</scope>
    <source>
        <strain evidence="3">LMG 29322</strain>
    </source>
</reference>
<dbReference type="Proteomes" id="UP000054851">
    <property type="component" value="Unassembled WGS sequence"/>
</dbReference>
<dbReference type="STRING" id="1777140.AWB79_05014"/>
<accession>A0A158CCN3</accession>
<gene>
    <name evidence="3" type="ORF">AWB79_05014</name>
</gene>
<evidence type="ECO:0008006" key="5">
    <source>
        <dbReference type="Google" id="ProtNLM"/>
    </source>
</evidence>
<comment type="caution">
    <text evidence="3">The sequence shown here is derived from an EMBL/GenBank/DDBJ whole genome shotgun (WGS) entry which is preliminary data.</text>
</comment>
<dbReference type="OrthoDB" id="8908892at2"/>